<dbReference type="PANTHER" id="PTHR38604">
    <property type="entry name" value="PERIPLASMIC NITRATE REDUCTASE, ELECTRON TRANSFER SUBUNIT"/>
    <property type="match status" value="1"/>
</dbReference>
<keyword evidence="5 13" id="KW-0813">Transport</keyword>
<organism evidence="15 17">
    <name type="scientific">Comamonas aquatica</name>
    <dbReference type="NCBI Taxonomy" id="225991"/>
    <lineage>
        <taxon>Bacteria</taxon>
        <taxon>Pseudomonadati</taxon>
        <taxon>Pseudomonadota</taxon>
        <taxon>Betaproteobacteria</taxon>
        <taxon>Burkholderiales</taxon>
        <taxon>Comamonadaceae</taxon>
        <taxon>Comamonas</taxon>
    </lineage>
</organism>
<comment type="subunit">
    <text evidence="13">Component of the periplasmic nitrate reductase NapAB complex composed of NapA and NapB.</text>
</comment>
<keyword evidence="10 13" id="KW-0249">Electron transport</keyword>
<keyword evidence="9 13" id="KW-0574">Periplasm</keyword>
<evidence type="ECO:0000313" key="16">
    <source>
        <dbReference type="EMBL" id="MDH0363020.1"/>
    </source>
</evidence>
<evidence type="ECO:0000256" key="7">
    <source>
        <dbReference type="ARBA" id="ARBA00022723"/>
    </source>
</evidence>
<feature type="signal peptide" evidence="14">
    <location>
        <begin position="1"/>
        <end position="26"/>
    </location>
</feature>
<comment type="caution">
    <text evidence="15">The sequence shown here is derived from an EMBL/GenBank/DDBJ whole genome shotgun (WGS) entry which is preliminary data.</text>
</comment>
<comment type="similarity">
    <text evidence="3 13">Belongs to the NapB family.</text>
</comment>
<keyword evidence="11" id="KW-0408">Iron</keyword>
<proteinExistence type="inferred from homology"/>
<dbReference type="Proteomes" id="UP000834458">
    <property type="component" value="Unassembled WGS sequence"/>
</dbReference>
<evidence type="ECO:0000256" key="9">
    <source>
        <dbReference type="ARBA" id="ARBA00022764"/>
    </source>
</evidence>
<feature type="chain" id="PRO_5044167444" description="Periplasmic nitrate reductase, electron transfer subunit" evidence="14">
    <location>
        <begin position="27"/>
        <end position="164"/>
    </location>
</feature>
<evidence type="ECO:0000256" key="1">
    <source>
        <dbReference type="ARBA" id="ARBA00002599"/>
    </source>
</evidence>
<keyword evidence="7" id="KW-0479">Metal-binding</keyword>
<evidence type="ECO:0000256" key="13">
    <source>
        <dbReference type="PIRNR" id="PIRNR006105"/>
    </source>
</evidence>
<comment type="subcellular location">
    <subcellularLocation>
        <location evidence="2 13">Periplasm</location>
    </subcellularLocation>
</comment>
<name>A0AA35D6V9_9BURK</name>
<dbReference type="PIRSF" id="PIRSF006105">
    <property type="entry name" value="NapB"/>
    <property type="match status" value="1"/>
</dbReference>
<dbReference type="GO" id="GO:0046872">
    <property type="term" value="F:metal ion binding"/>
    <property type="evidence" value="ECO:0007669"/>
    <property type="project" value="UniProtKB-KW"/>
</dbReference>
<protein>
    <recommendedName>
        <fullName evidence="4 13">Periplasmic nitrate reductase, electron transfer subunit</fullName>
    </recommendedName>
    <alternativeName>
        <fullName evidence="12 13">Diheme cytochrome c NapB</fullName>
    </alternativeName>
</protein>
<evidence type="ECO:0000256" key="11">
    <source>
        <dbReference type="ARBA" id="ARBA00023004"/>
    </source>
</evidence>
<evidence type="ECO:0000256" key="10">
    <source>
        <dbReference type="ARBA" id="ARBA00022982"/>
    </source>
</evidence>
<evidence type="ECO:0000256" key="8">
    <source>
        <dbReference type="ARBA" id="ARBA00022729"/>
    </source>
</evidence>
<dbReference type="AlphaFoldDB" id="A0AA35D6V9"/>
<dbReference type="PANTHER" id="PTHR38604:SF1">
    <property type="entry name" value="PERIPLASMIC NITRATE REDUCTASE, ELECTRON TRANSFER SUBUNIT"/>
    <property type="match status" value="1"/>
</dbReference>
<keyword evidence="6" id="KW-0349">Heme</keyword>
<reference evidence="15" key="1">
    <citation type="submission" date="2020-05" db="EMBL/GenBank/DDBJ databases">
        <authorList>
            <person name="Delgado-Blas J."/>
        </authorList>
    </citation>
    <scope>NUCLEOTIDE SEQUENCE</scope>
    <source>
        <strain evidence="15">BB1454</strain>
    </source>
</reference>
<evidence type="ECO:0000256" key="3">
    <source>
        <dbReference type="ARBA" id="ARBA00007368"/>
    </source>
</evidence>
<dbReference type="RefSeq" id="WP_219164095.1">
    <property type="nucleotide sequence ID" value="NZ_CAHPRW010000057.1"/>
</dbReference>
<dbReference type="Pfam" id="PF03892">
    <property type="entry name" value="NapB"/>
    <property type="match status" value="1"/>
</dbReference>
<evidence type="ECO:0000256" key="6">
    <source>
        <dbReference type="ARBA" id="ARBA00022617"/>
    </source>
</evidence>
<evidence type="ECO:0000313" key="17">
    <source>
        <dbReference type="Proteomes" id="UP000834458"/>
    </source>
</evidence>
<dbReference type="GO" id="GO:0042597">
    <property type="term" value="C:periplasmic space"/>
    <property type="evidence" value="ECO:0007669"/>
    <property type="project" value="UniProtKB-SubCell"/>
</dbReference>
<accession>A0AA35D6V9</accession>
<dbReference type="Proteomes" id="UP001158297">
    <property type="component" value="Unassembled WGS sequence"/>
</dbReference>
<evidence type="ECO:0000256" key="2">
    <source>
        <dbReference type="ARBA" id="ARBA00004418"/>
    </source>
</evidence>
<comment type="function">
    <text evidence="1">Electron transfer subunit of the periplasmic nitrate reductase complex NapAB. Receives electrons from the membrane-anchored tetraheme c-type NapC protein and transfers these to NapA subunit, thus allowing electron flow between membrane and periplasm. Essential for periplasmic nitrate reduction with nitrate as the terminal electron acceptor.</text>
</comment>
<sequence>MKRIQKLGMALMLCIGVVTATGTASAEPLYDKARGTAPLLETTKPPVLGNPINDDVRRTRNYAQQPPVIPHRIDGYQVDKNFNKCMDCHSRTKAEVSQAIPVSITHYQDRDGNTLAQISTRRYFCVQCHVGQDNATPFVRNTFQDVDSLLLKALQNPANASKKP</sequence>
<dbReference type="GO" id="GO:0009061">
    <property type="term" value="P:anaerobic respiration"/>
    <property type="evidence" value="ECO:0007669"/>
    <property type="project" value="InterPro"/>
</dbReference>
<dbReference type="FunFam" id="1.10.1130.10:FF:000001">
    <property type="entry name" value="Periplasmic nitrate reductase, electron transfer subunit"/>
    <property type="match status" value="1"/>
</dbReference>
<evidence type="ECO:0000256" key="14">
    <source>
        <dbReference type="SAM" id="SignalP"/>
    </source>
</evidence>
<reference evidence="16" key="2">
    <citation type="submission" date="2022-09" db="EMBL/GenBank/DDBJ databases">
        <title>Intensive care unit water sources are persistently colonized with multi-drug resistant bacteria and are the site of extensive horizontal gene transfer of antibiotic resistance genes.</title>
        <authorList>
            <person name="Diorio-Toth L."/>
        </authorList>
    </citation>
    <scope>NUCLEOTIDE SEQUENCE</scope>
    <source>
        <strain evidence="16">GD04130</strain>
    </source>
</reference>
<keyword evidence="8 14" id="KW-0732">Signal</keyword>
<dbReference type="EMBL" id="CAHPSC010000021">
    <property type="protein sequence ID" value="CAB5687301.1"/>
    <property type="molecule type" value="Genomic_DNA"/>
</dbReference>
<dbReference type="InterPro" id="IPR005591">
    <property type="entry name" value="NapB"/>
</dbReference>
<gene>
    <name evidence="15" type="primary">napB</name>
    <name evidence="15" type="ORF">GHA_01781</name>
    <name evidence="16" type="ORF">N7330_08125</name>
</gene>
<evidence type="ECO:0000256" key="4">
    <source>
        <dbReference type="ARBA" id="ARBA00013773"/>
    </source>
</evidence>
<evidence type="ECO:0000256" key="12">
    <source>
        <dbReference type="ARBA" id="ARBA00031832"/>
    </source>
</evidence>
<evidence type="ECO:0000313" key="15">
    <source>
        <dbReference type="EMBL" id="CAB5687301.1"/>
    </source>
</evidence>
<evidence type="ECO:0000256" key="5">
    <source>
        <dbReference type="ARBA" id="ARBA00022448"/>
    </source>
</evidence>
<dbReference type="EMBL" id="JAODZU010000007">
    <property type="protein sequence ID" value="MDH0363020.1"/>
    <property type="molecule type" value="Genomic_DNA"/>
</dbReference>